<reference evidence="1 2" key="1">
    <citation type="submission" date="2016-10" db="EMBL/GenBank/DDBJ databases">
        <authorList>
            <person name="de Groot N.N."/>
        </authorList>
    </citation>
    <scope>NUCLEOTIDE SEQUENCE [LARGE SCALE GENOMIC DNA]</scope>
    <source>
        <strain evidence="1 2">CGMCC 1.6114</strain>
    </source>
</reference>
<protein>
    <submittedName>
        <fullName evidence="1">Uncharacterized protein</fullName>
    </submittedName>
</protein>
<dbReference type="EMBL" id="FPAG01000008">
    <property type="protein sequence ID" value="SFT08778.1"/>
    <property type="molecule type" value="Genomic_DNA"/>
</dbReference>
<organism evidence="1 2">
    <name type="scientific">Zhouia amylolytica</name>
    <dbReference type="NCBI Taxonomy" id="376730"/>
    <lineage>
        <taxon>Bacteria</taxon>
        <taxon>Pseudomonadati</taxon>
        <taxon>Bacteroidota</taxon>
        <taxon>Flavobacteriia</taxon>
        <taxon>Flavobacteriales</taxon>
        <taxon>Flavobacteriaceae</taxon>
        <taxon>Zhouia</taxon>
    </lineage>
</organism>
<dbReference type="AlphaFoldDB" id="A0A1I6V4X5"/>
<accession>A0A1I6V4X5</accession>
<gene>
    <name evidence="1" type="ORF">SAMN04487906_2870</name>
</gene>
<evidence type="ECO:0000313" key="2">
    <source>
        <dbReference type="Proteomes" id="UP000183209"/>
    </source>
</evidence>
<dbReference type="Proteomes" id="UP000183209">
    <property type="component" value="Unassembled WGS sequence"/>
</dbReference>
<name>A0A1I6V4X5_9FLAO</name>
<proteinExistence type="predicted"/>
<evidence type="ECO:0000313" key="1">
    <source>
        <dbReference type="EMBL" id="SFT08778.1"/>
    </source>
</evidence>
<sequence length="39" mass="4407">MQNQINICATCTNFSDCVFIQGKGMIWSCSEFNSEVENN</sequence>